<dbReference type="EMBL" id="LNZH02000072">
    <property type="protein sequence ID" value="OCB91703.1"/>
    <property type="molecule type" value="Genomic_DNA"/>
</dbReference>
<keyword evidence="2" id="KW-0560">Oxidoreductase</keyword>
<name>A0A9Q5I4P4_SANBA</name>
<dbReference type="GO" id="GO:0016491">
    <property type="term" value="F:oxidoreductase activity"/>
    <property type="evidence" value="ECO:0007669"/>
    <property type="project" value="UniProtKB-KW"/>
</dbReference>
<evidence type="ECO:0000256" key="2">
    <source>
        <dbReference type="ARBA" id="ARBA00023002"/>
    </source>
</evidence>
<keyword evidence="6" id="KW-1185">Reference proteome</keyword>
<dbReference type="Proteomes" id="UP000757232">
    <property type="component" value="Unassembled WGS sequence"/>
</dbReference>
<evidence type="ECO:0000256" key="1">
    <source>
        <dbReference type="ARBA" id="ARBA00007637"/>
    </source>
</evidence>
<keyword evidence="3" id="KW-0520">NAD</keyword>
<dbReference type="Pfam" id="PF01370">
    <property type="entry name" value="Epimerase"/>
    <property type="match status" value="2"/>
</dbReference>
<sequence length="301" mass="33755">MCSALTLRHRGIINSEVLEILLKRDKTAFEVFAGMKIAVTGCNGLVGRHVVVHCLNEGHAVVGIDHSDPILDEIAVRRAEEHEAYSFVKVDLRDYDEVVRVLKGCDAIEVTFLLQQLGINRIAQASTCNVVQGVYSKNGPNPKYFPIDEDHPCEPDEPYGLSKLIAEMQAECIVRRWPDVRIASLRLHWALPSRLHAVRENPETRRADLWGWVHVDAVANAFLLALTAEEGRWKGHEAFFIAAPDLADEHSSAELLERFFPNVPLKEGKKLEGRASLVCSDKAQRVLGWVHKVPDEGEEFT</sequence>
<evidence type="ECO:0000313" key="5">
    <source>
        <dbReference type="EMBL" id="OCB91703.1"/>
    </source>
</evidence>
<evidence type="ECO:0000313" key="6">
    <source>
        <dbReference type="Proteomes" id="UP000757232"/>
    </source>
</evidence>
<comment type="similarity">
    <text evidence="1">Belongs to the NAD(P)-dependent epimerase/dehydratase family.</text>
</comment>
<feature type="domain" description="NAD-dependent epimerase/dehydratase" evidence="4">
    <location>
        <begin position="114"/>
        <end position="228"/>
    </location>
</feature>
<dbReference type="SUPFAM" id="SSF51735">
    <property type="entry name" value="NAD(P)-binding Rossmann-fold domains"/>
    <property type="match status" value="1"/>
</dbReference>
<dbReference type="OrthoDB" id="202470at2759"/>
<evidence type="ECO:0000259" key="4">
    <source>
        <dbReference type="Pfam" id="PF01370"/>
    </source>
</evidence>
<evidence type="ECO:0000256" key="3">
    <source>
        <dbReference type="ARBA" id="ARBA00023027"/>
    </source>
</evidence>
<dbReference type="PANTHER" id="PTHR43103">
    <property type="entry name" value="NUCLEOSIDE-DIPHOSPHATE-SUGAR EPIMERASE"/>
    <property type="match status" value="1"/>
</dbReference>
<organism evidence="5 6">
    <name type="scientific">Sanghuangporus baumii</name>
    <name type="common">Phellinus baumii</name>
    <dbReference type="NCBI Taxonomy" id="108892"/>
    <lineage>
        <taxon>Eukaryota</taxon>
        <taxon>Fungi</taxon>
        <taxon>Dikarya</taxon>
        <taxon>Basidiomycota</taxon>
        <taxon>Agaricomycotina</taxon>
        <taxon>Agaricomycetes</taxon>
        <taxon>Hymenochaetales</taxon>
        <taxon>Hymenochaetaceae</taxon>
        <taxon>Sanghuangporus</taxon>
    </lineage>
</organism>
<proteinExistence type="inferred from homology"/>
<feature type="domain" description="NAD-dependent epimerase/dehydratase" evidence="4">
    <location>
        <begin position="37"/>
        <end position="108"/>
    </location>
</feature>
<dbReference type="InterPro" id="IPR036291">
    <property type="entry name" value="NAD(P)-bd_dom_sf"/>
</dbReference>
<reference evidence="5" key="1">
    <citation type="submission" date="2016-06" db="EMBL/GenBank/DDBJ databases">
        <title>Draft Genome sequence of the fungus Inonotus baumii.</title>
        <authorList>
            <person name="Zhu H."/>
            <person name="Lin W."/>
        </authorList>
    </citation>
    <scope>NUCLEOTIDE SEQUENCE</scope>
    <source>
        <strain evidence="5">821</strain>
    </source>
</reference>
<dbReference type="Gene3D" id="3.40.50.720">
    <property type="entry name" value="NAD(P)-binding Rossmann-like Domain"/>
    <property type="match status" value="2"/>
</dbReference>
<comment type="caution">
    <text evidence="5">The sequence shown here is derived from an EMBL/GenBank/DDBJ whole genome shotgun (WGS) entry which is preliminary data.</text>
</comment>
<protein>
    <submittedName>
        <fullName evidence="5">NAD-binding protein</fullName>
    </submittedName>
</protein>
<accession>A0A9Q5I4P4</accession>
<dbReference type="PANTHER" id="PTHR43103:SF5">
    <property type="entry name" value="4-EPIMERASE, PUTATIVE (AFU_ORTHOLOGUE AFUA_7G00360)-RELATED"/>
    <property type="match status" value="1"/>
</dbReference>
<dbReference type="AlphaFoldDB" id="A0A9Q5I4P4"/>
<dbReference type="InterPro" id="IPR001509">
    <property type="entry name" value="Epimerase_deHydtase"/>
</dbReference>
<gene>
    <name evidence="5" type="ORF">A7U60_g1055</name>
</gene>